<name>A0A2T4ML85_9STAP</name>
<dbReference type="PANTHER" id="PTHR43300">
    <property type="entry name" value="ACETYLTRANSFERASE"/>
    <property type="match status" value="1"/>
</dbReference>
<dbReference type="GeneID" id="57690948"/>
<keyword evidence="2" id="KW-0677">Repeat</keyword>
<evidence type="ECO:0000313" key="5">
    <source>
        <dbReference type="Proteomes" id="UP000195208"/>
    </source>
</evidence>
<proteinExistence type="predicted"/>
<dbReference type="AlphaFoldDB" id="A0A2T4ML85"/>
<dbReference type="Proteomes" id="UP000646308">
    <property type="component" value="Unassembled WGS sequence"/>
</dbReference>
<dbReference type="OrthoDB" id="9801697at2"/>
<dbReference type="CDD" id="cd04647">
    <property type="entry name" value="LbH_MAT_like"/>
    <property type="match status" value="1"/>
</dbReference>
<keyword evidence="1" id="KW-0808">Transferase</keyword>
<dbReference type="PROSITE" id="PS00101">
    <property type="entry name" value="HEXAPEP_TRANSFERASES"/>
    <property type="match status" value="1"/>
</dbReference>
<sequence length="161" mass="18122">MARKVKVIASKGKYNPLWYLYRYISFAKLFKNVIIIECLRYFPWIQLKPLLYRRLLHMNIGNHTAIAFKVVPDLMYPEKITIGHNVTIGYHTTILTHEFLPDQLRLGDVNIGNDTLIGANVTILPGVTIGDNVQIGANAVVSKDIPSNSKAIGNPIQIKPL</sequence>
<dbReference type="SUPFAM" id="SSF51161">
    <property type="entry name" value="Trimeric LpxA-like enzymes"/>
    <property type="match status" value="1"/>
</dbReference>
<comment type="caution">
    <text evidence="3">The sequence shown here is derived from an EMBL/GenBank/DDBJ whole genome shotgun (WGS) entry which is preliminary data.</text>
</comment>
<evidence type="ECO:0000256" key="1">
    <source>
        <dbReference type="ARBA" id="ARBA00022679"/>
    </source>
</evidence>
<accession>A0A2T4ML85</accession>
<dbReference type="GO" id="GO:0016740">
    <property type="term" value="F:transferase activity"/>
    <property type="evidence" value="ECO:0007669"/>
    <property type="project" value="UniProtKB-KW"/>
</dbReference>
<organism evidence="3 6">
    <name type="scientific">Staphylococcus agnetis</name>
    <dbReference type="NCBI Taxonomy" id="985762"/>
    <lineage>
        <taxon>Bacteria</taxon>
        <taxon>Bacillati</taxon>
        <taxon>Bacillota</taxon>
        <taxon>Bacilli</taxon>
        <taxon>Bacillales</taxon>
        <taxon>Staphylococcaceae</taxon>
        <taxon>Staphylococcus</taxon>
    </lineage>
</organism>
<dbReference type="Gene3D" id="2.160.10.10">
    <property type="entry name" value="Hexapeptide repeat proteins"/>
    <property type="match status" value="1"/>
</dbReference>
<dbReference type="Pfam" id="PF00132">
    <property type="entry name" value="Hexapep"/>
    <property type="match status" value="1"/>
</dbReference>
<evidence type="ECO:0000256" key="2">
    <source>
        <dbReference type="ARBA" id="ARBA00022737"/>
    </source>
</evidence>
<evidence type="ECO:0000313" key="4">
    <source>
        <dbReference type="EMBL" id="OTW31579.1"/>
    </source>
</evidence>
<dbReference type="InterPro" id="IPR050179">
    <property type="entry name" value="Trans_hexapeptide_repeat"/>
</dbReference>
<protein>
    <submittedName>
        <fullName evidence="3">Acetyltransferase</fullName>
    </submittedName>
</protein>
<dbReference type="InterPro" id="IPR001451">
    <property type="entry name" value="Hexapep"/>
</dbReference>
<gene>
    <name evidence="4" type="ORF">B9M88_03525</name>
    <name evidence="3" type="ORF">GLV84_03760</name>
</gene>
<evidence type="ECO:0000313" key="3">
    <source>
        <dbReference type="EMBL" id="NJI01974.1"/>
    </source>
</evidence>
<dbReference type="KEGG" id="sagq:EP23_00055"/>
<reference evidence="4 5" key="1">
    <citation type="submission" date="2017-04" db="EMBL/GenBank/DDBJ databases">
        <title>Staphylococcus agnetis, a potential pathogen in the broiler production.</title>
        <authorList>
            <person name="Poulsen L."/>
        </authorList>
    </citation>
    <scope>NUCLEOTIDE SEQUENCE [LARGE SCALE GENOMIC DNA]</scope>
    <source>
        <strain evidence="4 5">723_310714_2_2_spleen</strain>
    </source>
</reference>
<dbReference type="InterPro" id="IPR018357">
    <property type="entry name" value="Hexapep_transf_CS"/>
</dbReference>
<evidence type="ECO:0000313" key="6">
    <source>
        <dbReference type="Proteomes" id="UP000646308"/>
    </source>
</evidence>
<dbReference type="EMBL" id="NEFX01000005">
    <property type="protein sequence ID" value="OTW31579.1"/>
    <property type="molecule type" value="Genomic_DNA"/>
</dbReference>
<dbReference type="RefSeq" id="WP_060550611.1">
    <property type="nucleotide sequence ID" value="NZ_CP009623.1"/>
</dbReference>
<dbReference type="InterPro" id="IPR011004">
    <property type="entry name" value="Trimer_LpxA-like_sf"/>
</dbReference>
<keyword evidence="5" id="KW-1185">Reference proteome</keyword>
<dbReference type="Proteomes" id="UP000195208">
    <property type="component" value="Unassembled WGS sequence"/>
</dbReference>
<reference evidence="3" key="2">
    <citation type="submission" date="2019-11" db="EMBL/GenBank/DDBJ databases">
        <title>Whole genome comparisons of Staphylococcus agnetis isolates from cattle and chickens.</title>
        <authorList>
            <person name="Rhoads D."/>
            <person name="Shwani A."/>
            <person name="Adkins P."/>
            <person name="Calcutt M."/>
            <person name="Middleton J."/>
        </authorList>
    </citation>
    <scope>NUCLEOTIDE SEQUENCE</scope>
    <source>
        <strain evidence="3">1387</strain>
    </source>
</reference>
<dbReference type="PANTHER" id="PTHR43300:SF6">
    <property type="entry name" value="ACETYLTRANSFERASE YVOF-RELATED"/>
    <property type="match status" value="1"/>
</dbReference>
<dbReference type="EMBL" id="WMFL01000058">
    <property type="protein sequence ID" value="NJI01974.1"/>
    <property type="molecule type" value="Genomic_DNA"/>
</dbReference>